<dbReference type="OrthoDB" id="9800435at2"/>
<proteinExistence type="predicted"/>
<dbReference type="GO" id="GO:0016787">
    <property type="term" value="F:hydrolase activity"/>
    <property type="evidence" value="ECO:0007669"/>
    <property type="project" value="UniProtKB-KW"/>
</dbReference>
<sequence>MGFPERDGSLKISGPCGVLELAVSVPKVSESSQQQKVTVVICHPHPLFEGTLHNKVVHTLARTFKQQGLYAVRFNFRGVGHSAGEYSHGIGETADLAAVIDWVKAQQPDHEIWLAGFSFGGYVAYRGASRFNVNQLLLVAPAVVNFDFGSEVEPNCPTFLIQGMVDEVVAAEAVLAWAEKLAQPPQIKRFEEAGHFFHGRLVDLRKVIEQHYFSSF</sequence>
<evidence type="ECO:0000259" key="1">
    <source>
        <dbReference type="Pfam" id="PF02129"/>
    </source>
</evidence>
<gene>
    <name evidence="2" type="ORF">KU39_922</name>
</gene>
<dbReference type="Gene3D" id="3.40.50.1820">
    <property type="entry name" value="alpha/beta hydrolase"/>
    <property type="match status" value="1"/>
</dbReference>
<feature type="domain" description="Xaa-Pro dipeptidyl-peptidase-like" evidence="1">
    <location>
        <begin position="24"/>
        <end position="147"/>
    </location>
</feature>
<dbReference type="Pfam" id="PF02129">
    <property type="entry name" value="Peptidase_S15"/>
    <property type="match status" value="1"/>
</dbReference>
<evidence type="ECO:0000313" key="2">
    <source>
        <dbReference type="EMBL" id="ALB22105.1"/>
    </source>
</evidence>
<accession>A0A1L6TA45</accession>
<dbReference type="PANTHER" id="PTHR42103">
    <property type="entry name" value="ALPHA/BETA-HYDROLASES SUPERFAMILY PROTEIN"/>
    <property type="match status" value="1"/>
</dbReference>
<dbReference type="InterPro" id="IPR029058">
    <property type="entry name" value="AB_hydrolase_fold"/>
</dbReference>
<dbReference type="SMR" id="A0A1L6TA45"/>
<name>A0A1L6TA45_PISSA</name>
<protein>
    <submittedName>
        <fullName evidence="2">Hydrolase</fullName>
    </submittedName>
</protein>
<reference evidence="2 3" key="1">
    <citation type="journal article" date="2014" name="Genome Announc.">
        <title>Comparative Genome Analysis of Two Isolates of the Fish Pathogen Piscirickettsia salmonis from Different Hosts Reveals Major Differences in Virulence-Associated Secretion Systems.</title>
        <authorList>
            <person name="Bohle H."/>
            <person name="Henriquez P."/>
            <person name="Grothusen H."/>
            <person name="Navas E."/>
            <person name="Sandoval A."/>
            <person name="Bustamante F."/>
            <person name="Bustos P."/>
            <person name="Mancilla M."/>
        </authorList>
    </citation>
    <scope>NUCLEOTIDE SEQUENCE [LARGE SCALE GENOMIC DNA]</scope>
    <source>
        <strain evidence="3">B1-32597</strain>
    </source>
</reference>
<dbReference type="InterPro" id="IPR000383">
    <property type="entry name" value="Xaa-Pro-like_dom"/>
</dbReference>
<keyword evidence="2" id="KW-0378">Hydrolase</keyword>
<dbReference type="SUPFAM" id="SSF53474">
    <property type="entry name" value="alpha/beta-Hydrolases"/>
    <property type="match status" value="1"/>
</dbReference>
<organism evidence="2 3">
    <name type="scientific">Piscirickettsia salmonis</name>
    <dbReference type="NCBI Taxonomy" id="1238"/>
    <lineage>
        <taxon>Bacteria</taxon>
        <taxon>Pseudomonadati</taxon>
        <taxon>Pseudomonadota</taxon>
        <taxon>Gammaproteobacteria</taxon>
        <taxon>Thiotrichales</taxon>
        <taxon>Piscirickettsiaceae</taxon>
        <taxon>Piscirickettsia</taxon>
    </lineage>
</organism>
<dbReference type="Proteomes" id="UP000029558">
    <property type="component" value="Chromosome"/>
</dbReference>
<evidence type="ECO:0000313" key="3">
    <source>
        <dbReference type="Proteomes" id="UP000029558"/>
    </source>
</evidence>
<dbReference type="RefSeq" id="WP_017375735.1">
    <property type="nucleotide sequence ID" value="NZ_CP013791.1"/>
</dbReference>
<dbReference type="EMBL" id="CP012508">
    <property type="protein sequence ID" value="ALB22105.1"/>
    <property type="molecule type" value="Genomic_DNA"/>
</dbReference>
<dbReference type="AlphaFoldDB" id="A0A1L6TA45"/>
<dbReference type="PANTHER" id="PTHR42103:SF2">
    <property type="entry name" value="AB HYDROLASE-1 DOMAIN-CONTAINING PROTEIN"/>
    <property type="match status" value="1"/>
</dbReference>